<proteinExistence type="predicted"/>
<feature type="compositionally biased region" description="Low complexity" evidence="1">
    <location>
        <begin position="105"/>
        <end position="130"/>
    </location>
</feature>
<feature type="non-terminal residue" evidence="2">
    <location>
        <position position="431"/>
    </location>
</feature>
<evidence type="ECO:0000313" key="3">
    <source>
        <dbReference type="Proteomes" id="UP000051952"/>
    </source>
</evidence>
<sequence length="431" mass="45229">MTIFLTTTSLVPITSTSTTIPSTTTTVAVTPLPTPAPTTTDSLSTSTMTTEVPTTTTTPTNPITNPASGMPTTLAPAATVQPSHQKSTNTSTVSFAKTGSITTVTHSPTCGSSGSSSSSRSHTNTEMSSSFTDDVDEDKDEVIRRFKERVVVLLSPATTTTIDDGDGGGRGGDVDEEVVTLSSKAVGDRRSSTTTLSSSDNITTTTIVTVVVTAEPVDRKTVQRGPSFLMNLTLTTRQRGESESNNNSSQLETKLDWSVQNVSAVSSRSPHKQRQLHVRPNAKNYSNNKDTRWVLLHLDSNVNDDVDTAGSSRWVDSDAPLLTDQWIELSAIVTLAAVPVLAVAVRVPVPGAAQQLTAEVRTTTRATQAVTVFSGGVSSISGIGRVMATRSIAMCDADEAVTSGVFDFGFTFSSICHDSLSSASSTARGGV</sequence>
<feature type="region of interest" description="Disordered" evidence="1">
    <location>
        <begin position="29"/>
        <end position="67"/>
    </location>
</feature>
<organism evidence="2 3">
    <name type="scientific">Bodo saltans</name>
    <name type="common">Flagellated protozoan</name>
    <dbReference type="NCBI Taxonomy" id="75058"/>
    <lineage>
        <taxon>Eukaryota</taxon>
        <taxon>Discoba</taxon>
        <taxon>Euglenozoa</taxon>
        <taxon>Kinetoplastea</taxon>
        <taxon>Metakinetoplastina</taxon>
        <taxon>Eubodonida</taxon>
        <taxon>Bodonidae</taxon>
        <taxon>Bodo</taxon>
    </lineage>
</organism>
<feature type="compositionally biased region" description="Low complexity" evidence="1">
    <location>
        <begin position="29"/>
        <end position="66"/>
    </location>
</feature>
<gene>
    <name evidence="2" type="ORF">BSAL_89205</name>
</gene>
<dbReference type="EMBL" id="CYKH01001137">
    <property type="protein sequence ID" value="CUG85014.1"/>
    <property type="molecule type" value="Genomic_DNA"/>
</dbReference>
<dbReference type="VEuPathDB" id="TriTrypDB:BSAL_89205"/>
<name>A0A0S4J648_BODSA</name>
<accession>A0A0S4J648</accession>
<feature type="compositionally biased region" description="Polar residues" evidence="1">
    <location>
        <begin position="258"/>
        <end position="268"/>
    </location>
</feature>
<feature type="region of interest" description="Disordered" evidence="1">
    <location>
        <begin position="103"/>
        <end position="137"/>
    </location>
</feature>
<dbReference type="Proteomes" id="UP000051952">
    <property type="component" value="Unassembled WGS sequence"/>
</dbReference>
<feature type="region of interest" description="Disordered" evidence="1">
    <location>
        <begin position="234"/>
        <end position="284"/>
    </location>
</feature>
<dbReference type="AlphaFoldDB" id="A0A0S4J648"/>
<evidence type="ECO:0000313" key="2">
    <source>
        <dbReference type="EMBL" id="CUG85014.1"/>
    </source>
</evidence>
<evidence type="ECO:0000256" key="1">
    <source>
        <dbReference type="SAM" id="MobiDB-lite"/>
    </source>
</evidence>
<keyword evidence="3" id="KW-1185">Reference proteome</keyword>
<reference evidence="3" key="1">
    <citation type="submission" date="2015-09" db="EMBL/GenBank/DDBJ databases">
        <authorList>
            <consortium name="Pathogen Informatics"/>
        </authorList>
    </citation>
    <scope>NUCLEOTIDE SEQUENCE [LARGE SCALE GENOMIC DNA]</scope>
    <source>
        <strain evidence="3">Lake Konstanz</strain>
    </source>
</reference>
<protein>
    <submittedName>
        <fullName evidence="2">Uncharacterized protein</fullName>
    </submittedName>
</protein>